<evidence type="ECO:0000313" key="1">
    <source>
        <dbReference type="EMBL" id="KAK1419494.1"/>
    </source>
</evidence>
<dbReference type="AlphaFoldDB" id="A0AAD8NSC1"/>
<organism evidence="1 2">
    <name type="scientific">Tagetes erecta</name>
    <name type="common">African marigold</name>
    <dbReference type="NCBI Taxonomy" id="13708"/>
    <lineage>
        <taxon>Eukaryota</taxon>
        <taxon>Viridiplantae</taxon>
        <taxon>Streptophyta</taxon>
        <taxon>Embryophyta</taxon>
        <taxon>Tracheophyta</taxon>
        <taxon>Spermatophyta</taxon>
        <taxon>Magnoliopsida</taxon>
        <taxon>eudicotyledons</taxon>
        <taxon>Gunneridae</taxon>
        <taxon>Pentapetalae</taxon>
        <taxon>asterids</taxon>
        <taxon>campanulids</taxon>
        <taxon>Asterales</taxon>
        <taxon>Asteraceae</taxon>
        <taxon>Asteroideae</taxon>
        <taxon>Heliantheae alliance</taxon>
        <taxon>Tageteae</taxon>
        <taxon>Tagetes</taxon>
    </lineage>
</organism>
<dbReference type="Proteomes" id="UP001229421">
    <property type="component" value="Unassembled WGS sequence"/>
</dbReference>
<reference evidence="1" key="1">
    <citation type="journal article" date="2023" name="bioRxiv">
        <title>Improved chromosome-level genome assembly for marigold (Tagetes erecta).</title>
        <authorList>
            <person name="Jiang F."/>
            <person name="Yuan L."/>
            <person name="Wang S."/>
            <person name="Wang H."/>
            <person name="Xu D."/>
            <person name="Wang A."/>
            <person name="Fan W."/>
        </authorList>
    </citation>
    <scope>NUCLEOTIDE SEQUENCE</scope>
    <source>
        <strain evidence="1">WSJ</strain>
        <tissue evidence="1">Leaf</tissue>
    </source>
</reference>
<sequence length="100" mass="11800">MDNQSNANDKSKFLIAGMKLFDQFKQEKKKKSLKIDIHDELIEKLKEELFIQVIESSLMHVQVCEVENINKRLSKDVKLMTCDMEKENQSLKNENKNLKE</sequence>
<evidence type="ECO:0000313" key="2">
    <source>
        <dbReference type="Proteomes" id="UP001229421"/>
    </source>
</evidence>
<accession>A0AAD8NSC1</accession>
<name>A0AAD8NSC1_TARER</name>
<gene>
    <name evidence="1" type="ORF">QVD17_28666</name>
</gene>
<proteinExistence type="predicted"/>
<protein>
    <submittedName>
        <fullName evidence="1">Uncharacterized protein</fullName>
    </submittedName>
</protein>
<dbReference type="EMBL" id="JAUHHV010000007">
    <property type="protein sequence ID" value="KAK1419494.1"/>
    <property type="molecule type" value="Genomic_DNA"/>
</dbReference>
<comment type="caution">
    <text evidence="1">The sequence shown here is derived from an EMBL/GenBank/DDBJ whole genome shotgun (WGS) entry which is preliminary data.</text>
</comment>
<keyword evidence="2" id="KW-1185">Reference proteome</keyword>